<sequence>MVAIDLKDPEARLSQTLRTTAQAMGEGQISLRELLGLVGEQGMLLFCLLLTVPFLLPVSIPGISSVFGLLILFIGIGITLNRVPWLPARLMARSFATEQLKSTLHKGADLLARLDKFVRPRLLMLTASSTINRANGLMIMLAALLLMMPFGAIPLTNTLPAWAILLLAIGMLQRDGLFVALGYALVAATLVWFAVLAVGVLMAGQGLSGLLG</sequence>
<reference evidence="2 3" key="1">
    <citation type="journal article" date="2013" name="Genome Announc.">
        <title>Draft Genome Sequence of Aeromonas molluscorum Strain 848TT, Isolated from Bivalve Molluscs.</title>
        <authorList>
            <person name="Spataro N."/>
            <person name="Farfan M."/>
            <person name="Albarral V."/>
            <person name="Sanglas A."/>
            <person name="Loren J.G."/>
            <person name="Fuste M.C."/>
            <person name="Bosch E."/>
        </authorList>
    </citation>
    <scope>NUCLEOTIDE SEQUENCE [LARGE SCALE GENOMIC DNA]</scope>
    <source>
        <strain evidence="2 3">848</strain>
    </source>
</reference>
<name>R1GNY3_9GAMM</name>
<dbReference type="PATRIC" id="fig|1268236.3.peg.3831"/>
<dbReference type="InterPro" id="IPR010331">
    <property type="entry name" value="ExoD"/>
</dbReference>
<dbReference type="PIRSF" id="PIRSF033239">
    <property type="entry name" value="ExoD"/>
    <property type="match status" value="1"/>
</dbReference>
<evidence type="ECO:0000256" key="1">
    <source>
        <dbReference type="SAM" id="Phobius"/>
    </source>
</evidence>
<protein>
    <submittedName>
        <fullName evidence="2">Protein ExoD</fullName>
    </submittedName>
</protein>
<evidence type="ECO:0000313" key="2">
    <source>
        <dbReference type="EMBL" id="EOD53410.1"/>
    </source>
</evidence>
<dbReference type="RefSeq" id="WP_005909772.1">
    <property type="nucleotide sequence ID" value="NZ_AQGQ01000230.1"/>
</dbReference>
<dbReference type="AlphaFoldDB" id="R1GNY3"/>
<keyword evidence="1" id="KW-0812">Transmembrane</keyword>
<dbReference type="EMBL" id="AQGQ01000230">
    <property type="protein sequence ID" value="EOD53410.1"/>
    <property type="molecule type" value="Genomic_DNA"/>
</dbReference>
<dbReference type="PANTHER" id="PTHR41795:SF1">
    <property type="entry name" value="EXOPOLYSACCHARIDE SYNTHESIS PROTEIN"/>
    <property type="match status" value="1"/>
</dbReference>
<feature type="transmembrane region" description="Helical" evidence="1">
    <location>
        <begin position="34"/>
        <end position="56"/>
    </location>
</feature>
<dbReference type="Proteomes" id="UP000013526">
    <property type="component" value="Unassembled WGS sequence"/>
</dbReference>
<dbReference type="OrthoDB" id="21339at2"/>
<accession>R1GNY3</accession>
<evidence type="ECO:0000313" key="3">
    <source>
        <dbReference type="Proteomes" id="UP000013526"/>
    </source>
</evidence>
<dbReference type="PANTHER" id="PTHR41795">
    <property type="entry name" value="EXOPOLYSACCHARIDE SYNTHESIS PROTEIN"/>
    <property type="match status" value="1"/>
</dbReference>
<comment type="caution">
    <text evidence="2">The sequence shown here is derived from an EMBL/GenBank/DDBJ whole genome shotgun (WGS) entry which is preliminary data.</text>
</comment>
<proteinExistence type="predicted"/>
<keyword evidence="1" id="KW-0472">Membrane</keyword>
<organism evidence="2 3">
    <name type="scientific">Aeromonas molluscorum 848</name>
    <dbReference type="NCBI Taxonomy" id="1268236"/>
    <lineage>
        <taxon>Bacteria</taxon>
        <taxon>Pseudomonadati</taxon>
        <taxon>Pseudomonadota</taxon>
        <taxon>Gammaproteobacteria</taxon>
        <taxon>Aeromonadales</taxon>
        <taxon>Aeromonadaceae</taxon>
        <taxon>Aeromonas</taxon>
    </lineage>
</organism>
<feature type="transmembrane region" description="Helical" evidence="1">
    <location>
        <begin position="177"/>
        <end position="203"/>
    </location>
</feature>
<feature type="transmembrane region" description="Helical" evidence="1">
    <location>
        <begin position="152"/>
        <end position="170"/>
    </location>
</feature>
<gene>
    <name evidence="2" type="ORF">G113_19788</name>
</gene>
<feature type="transmembrane region" description="Helical" evidence="1">
    <location>
        <begin position="62"/>
        <end position="83"/>
    </location>
</feature>
<keyword evidence="1" id="KW-1133">Transmembrane helix</keyword>
<dbReference type="Pfam" id="PF06055">
    <property type="entry name" value="ExoD"/>
    <property type="match status" value="1"/>
</dbReference>
<keyword evidence="3" id="KW-1185">Reference proteome</keyword>